<name>A0A101NGU9_9ACTN</name>
<gene>
    <name evidence="1" type="ORF">AQI88_29905</name>
</gene>
<organism evidence="1 2">
    <name type="scientific">Streptomyces cellostaticus</name>
    <dbReference type="NCBI Taxonomy" id="67285"/>
    <lineage>
        <taxon>Bacteria</taxon>
        <taxon>Bacillati</taxon>
        <taxon>Actinomycetota</taxon>
        <taxon>Actinomycetes</taxon>
        <taxon>Kitasatosporales</taxon>
        <taxon>Streptomycetaceae</taxon>
        <taxon>Streptomyces</taxon>
    </lineage>
</organism>
<evidence type="ECO:0000313" key="2">
    <source>
        <dbReference type="Proteomes" id="UP000054241"/>
    </source>
</evidence>
<reference evidence="1 2" key="1">
    <citation type="submission" date="2015-10" db="EMBL/GenBank/DDBJ databases">
        <title>Draft genome sequence of Streptomyces cellostaticus DSM 40189, type strain for the species Streptomyces cellostaticus.</title>
        <authorList>
            <person name="Ruckert C."/>
            <person name="Winkler A."/>
            <person name="Kalinowski J."/>
            <person name="Kampfer P."/>
            <person name="Glaeser S."/>
        </authorList>
    </citation>
    <scope>NUCLEOTIDE SEQUENCE [LARGE SCALE GENOMIC DNA]</scope>
    <source>
        <strain evidence="1 2">DSM 40189</strain>
    </source>
</reference>
<comment type="caution">
    <text evidence="1">The sequence shown here is derived from an EMBL/GenBank/DDBJ whole genome shotgun (WGS) entry which is preliminary data.</text>
</comment>
<sequence length="343" mass="37224">MLYVDDLSTFTNGIVRIFVRRQIPSPDNCYYDIDFDPTRTDVLADFPHLGLSKKFLYVSANRNDGPNPEDWLGAGMRRFNLDQLAACRVASGRAINFTNPGGQRILVPGSGTQNVMYFSWVNTPTQWRVFSWPDDSTRVGSTLHDVAAMTFGDADCRGGVNNADWADEIAANIVGFNVQTAITRNSVNVWVPTNSDAKYRQPHIVGAEFRRGKHPNDLGLVQQPVIAFSGQCAGVPAVGVNDSGDQGLAIGVGGRVGGRGPAVTTAVGIKDKYNQGPGRFVFRKIAQATYNPDDARYGDYFTVNRNSSCGRFFDATGYGLLGGTAPSNVNARYVEFGRGPVCS</sequence>
<keyword evidence="2" id="KW-1185">Reference proteome</keyword>
<dbReference type="Proteomes" id="UP000054241">
    <property type="component" value="Unassembled WGS sequence"/>
</dbReference>
<accession>A0A101NGU9</accession>
<dbReference type="EMBL" id="LMWL01000057">
    <property type="protein sequence ID" value="KUM92774.1"/>
    <property type="molecule type" value="Genomic_DNA"/>
</dbReference>
<proteinExistence type="predicted"/>
<dbReference type="AlphaFoldDB" id="A0A101NGU9"/>
<protein>
    <submittedName>
        <fullName evidence="1">Uncharacterized protein</fullName>
    </submittedName>
</protein>
<evidence type="ECO:0000313" key="1">
    <source>
        <dbReference type="EMBL" id="KUM92774.1"/>
    </source>
</evidence>